<evidence type="ECO:0000256" key="1">
    <source>
        <dbReference type="SAM" id="MobiDB-lite"/>
    </source>
</evidence>
<evidence type="ECO:0000313" key="2">
    <source>
        <dbReference type="EMBL" id="KAK4809599.1"/>
    </source>
</evidence>
<protein>
    <submittedName>
        <fullName evidence="2">Uncharacterized protein</fullName>
    </submittedName>
</protein>
<accession>A0AAN7RJQ9</accession>
<sequence length="200" mass="22201">MVQSCIRGGSDLTLGSTSLPRGWSNTATGFLERWSMPHTCQCPASQRSTYLVLYVALPLLSQFNGIQSNKTPVLRNSSIAELIENRKSRSELQTVNSFRGKSLVLCFVIPFARRILKLAVKRLPGQDITGSLVTQKCHLPLRKKPKPEDGCNNHQEKQHRNAGNEDRKMKLDYGRALFTTRNAGVRPPNAEDAEVSPGQG</sequence>
<proteinExistence type="predicted"/>
<evidence type="ECO:0000313" key="3">
    <source>
        <dbReference type="Proteomes" id="UP001333110"/>
    </source>
</evidence>
<dbReference type="Proteomes" id="UP001333110">
    <property type="component" value="Unassembled WGS sequence"/>
</dbReference>
<comment type="caution">
    <text evidence="2">The sequence shown here is derived from an EMBL/GenBank/DDBJ whole genome shotgun (WGS) entry which is preliminary data.</text>
</comment>
<feature type="region of interest" description="Disordered" evidence="1">
    <location>
        <begin position="141"/>
        <end position="200"/>
    </location>
</feature>
<keyword evidence="3" id="KW-1185">Reference proteome</keyword>
<organism evidence="2 3">
    <name type="scientific">Mycteria americana</name>
    <name type="common">Wood stork</name>
    <dbReference type="NCBI Taxonomy" id="33587"/>
    <lineage>
        <taxon>Eukaryota</taxon>
        <taxon>Metazoa</taxon>
        <taxon>Chordata</taxon>
        <taxon>Craniata</taxon>
        <taxon>Vertebrata</taxon>
        <taxon>Euteleostomi</taxon>
        <taxon>Archelosauria</taxon>
        <taxon>Archosauria</taxon>
        <taxon>Dinosauria</taxon>
        <taxon>Saurischia</taxon>
        <taxon>Theropoda</taxon>
        <taxon>Coelurosauria</taxon>
        <taxon>Aves</taxon>
        <taxon>Neognathae</taxon>
        <taxon>Neoaves</taxon>
        <taxon>Aequornithes</taxon>
        <taxon>Ciconiiformes</taxon>
        <taxon>Ciconiidae</taxon>
        <taxon>Mycteria</taxon>
    </lineage>
</organism>
<name>A0AAN7RJQ9_MYCAM</name>
<reference evidence="2 3" key="1">
    <citation type="journal article" date="2023" name="J. Hered.">
        <title>Chromosome-level genome of the wood stork (Mycteria americana) provides insight into avian chromosome evolution.</title>
        <authorList>
            <person name="Flamio R. Jr."/>
            <person name="Ramstad K.M."/>
        </authorList>
    </citation>
    <scope>NUCLEOTIDE SEQUENCE [LARGE SCALE GENOMIC DNA]</scope>
    <source>
        <strain evidence="2">JAX WOST 10</strain>
    </source>
</reference>
<dbReference type="AlphaFoldDB" id="A0AAN7RJQ9"/>
<dbReference type="EMBL" id="JAUNZN010000021">
    <property type="protein sequence ID" value="KAK4809599.1"/>
    <property type="molecule type" value="Genomic_DNA"/>
</dbReference>
<gene>
    <name evidence="2" type="ORF">QYF61_025042</name>
</gene>
<feature type="compositionally biased region" description="Basic and acidic residues" evidence="1">
    <location>
        <begin position="146"/>
        <end position="173"/>
    </location>
</feature>